<dbReference type="Proteomes" id="UP000887580">
    <property type="component" value="Unplaced"/>
</dbReference>
<name>A0AC35GQX1_9BILA</name>
<evidence type="ECO:0000313" key="1">
    <source>
        <dbReference type="Proteomes" id="UP000887580"/>
    </source>
</evidence>
<reference evidence="2" key="1">
    <citation type="submission" date="2022-11" db="UniProtKB">
        <authorList>
            <consortium name="WormBaseParasite"/>
        </authorList>
    </citation>
    <scope>IDENTIFICATION</scope>
</reference>
<dbReference type="WBParaSite" id="PS1159_v2.g7260.t1">
    <property type="protein sequence ID" value="PS1159_v2.g7260.t1"/>
    <property type="gene ID" value="PS1159_v2.g7260"/>
</dbReference>
<accession>A0AC35GQX1</accession>
<evidence type="ECO:0000313" key="2">
    <source>
        <dbReference type="WBParaSite" id="PS1159_v2.g7260.t1"/>
    </source>
</evidence>
<sequence length="1301" mass="147316">MDSPDMDDLLDSLEEDLPTTKNETSKSLKSPLKNIDDSAINNARQKSSQFDENNKSLNNSFMVKSGNEMNGMDEVLNALEDNKIAMNTVKENVKEELNNSNIESSSVKTVDIPEIPTLKEEVLSISPAFVESEFTQTNEDAEVAAILNSITEKASLEFPEMNKVTNGFPENFEKILNDSTFEETIDVNVSESLTFPIIEETINANIPFSNTLKEEFSTKEVSSLPSNVMLEESISNNSIKAVSDDFKIDELSTFLTTENQSNVNIFISKLEVEENVAKEEDIVSKDVTVTQLNEVSEEVERILKDEIIEIESLNIVIPEPLPQNEKEEPEMHEIMEKMEECIQTLTKDELIVEDLEDQINFEKAKENMDLKEDNSMEPQPEAGDAKPASEAIESELSEHVSTGISSLQTEKKPSEPIGFDMSQDINEELNEELLQELDQMAEEQIKEGTIEAAAVVAAEARNSEPQLEPARSYIPETPLIHPNTVILSTHDLSVVNSNPPLTESELQLGKTKPYWIPDQDCVNCMLCSSRFTVINRRHHCRCCGRVLCSSCCNMKKALPYIEDPEKKQKVCEPCSRTLDKIEDYEFLQAEIQKRQTQRRQLISESEGADNEGGVEEVPSSANPTVVLRKKSVLKSKNSERPETEQKRTVKFLDGVRPGHDNMDSPGPSGSFIASSSSVSAGTVTETQTDELKATKKKIPKGVHRRNRERRVQEEQISLVREDHLFIVDCDAQMTKLSMDKVLKKLIDGEKVMVAIKRNLWVVIQLVNYRNSKVWFFSSQGMATIGSDELCIAFEAQEFDFEIIKEVIQFFTDERKRVEENKGNNSDSTENSEVSITDNLSPPRSLFITSLLYLFDHFFLDSLIPSNESLDEKVGIRRCGERISTFYRVPQGEINGIEAAAIIFHRPIGQNFENLPIPSYSPFLIGTFIQKSELIWGMAIPNRLLLKIGLQASHFPFPIVNERKRTSTYLDSSENTVLKVFNDFKNWSYRLPKILGSTVEIENGTTINVRIPKWSVEDIKQILESNRNMLAWASSLTDHSDCHLVAIQNSESTFRTEIFTDVESTREKIGCNFIVLDGSLKNCTDNFQMSIVEDGVIVRVSSETMEEIVKCLIIGASYSTTSQNMNLNFVFAEPFEPKYTIGGLLSPIDHMYLIGKYQYGLNLSRQFRSQMLIPNASEWALRLSTVINIEDGKIPLQFQPRYFEICEQVGTYMAGTIGSFVKALTISDQRQICIRIKLENDMVTYDTATWKGLEQEHYVWTAALDDQLIPYLYQLCPLIQSTFHMELHFSLISIRLLSNVEY</sequence>
<organism evidence="1 2">
    <name type="scientific">Panagrolaimus sp. PS1159</name>
    <dbReference type="NCBI Taxonomy" id="55785"/>
    <lineage>
        <taxon>Eukaryota</taxon>
        <taxon>Metazoa</taxon>
        <taxon>Ecdysozoa</taxon>
        <taxon>Nematoda</taxon>
        <taxon>Chromadorea</taxon>
        <taxon>Rhabditida</taxon>
        <taxon>Tylenchina</taxon>
        <taxon>Panagrolaimomorpha</taxon>
        <taxon>Panagrolaimoidea</taxon>
        <taxon>Panagrolaimidae</taxon>
        <taxon>Panagrolaimus</taxon>
    </lineage>
</organism>
<protein>
    <submittedName>
        <fullName evidence="2">FYVE-type domain-containing protein</fullName>
    </submittedName>
</protein>
<proteinExistence type="predicted"/>